<dbReference type="Proteomes" id="UP000501253">
    <property type="component" value="Chromosome"/>
</dbReference>
<feature type="domain" description="Polysaccharide chain length determinant N-terminal" evidence="7">
    <location>
        <begin position="22"/>
        <end position="96"/>
    </location>
</feature>
<protein>
    <recommendedName>
        <fullName evidence="11">Polysaccharide chain length determinant N-terminal domain-containing protein</fullName>
    </recommendedName>
</protein>
<keyword evidence="5 6" id="KW-0472">Membrane</keyword>
<dbReference type="AlphaFoldDB" id="A0A6H1WR47"/>
<dbReference type="GO" id="GO:0004713">
    <property type="term" value="F:protein tyrosine kinase activity"/>
    <property type="evidence" value="ECO:0007669"/>
    <property type="project" value="TreeGrafter"/>
</dbReference>
<gene>
    <name evidence="9" type="ORF">FVE67_01855</name>
</gene>
<accession>A0A6H1WR47</accession>
<feature type="transmembrane region" description="Helical" evidence="6">
    <location>
        <begin position="39"/>
        <end position="57"/>
    </location>
</feature>
<dbReference type="GO" id="GO:0005886">
    <property type="term" value="C:plasma membrane"/>
    <property type="evidence" value="ECO:0007669"/>
    <property type="project" value="UniProtKB-SubCell"/>
</dbReference>
<evidence type="ECO:0000256" key="3">
    <source>
        <dbReference type="ARBA" id="ARBA00022692"/>
    </source>
</evidence>
<dbReference type="RefSeq" id="WP_168718979.1">
    <property type="nucleotide sequence ID" value="NZ_CP042909.1"/>
</dbReference>
<evidence type="ECO:0000256" key="4">
    <source>
        <dbReference type="ARBA" id="ARBA00022989"/>
    </source>
</evidence>
<evidence type="ECO:0000256" key="1">
    <source>
        <dbReference type="ARBA" id="ARBA00004651"/>
    </source>
</evidence>
<evidence type="ECO:0000259" key="8">
    <source>
        <dbReference type="Pfam" id="PF13807"/>
    </source>
</evidence>
<dbReference type="InterPro" id="IPR032807">
    <property type="entry name" value="GNVR"/>
</dbReference>
<dbReference type="PANTHER" id="PTHR32309">
    <property type="entry name" value="TYROSINE-PROTEIN KINASE"/>
    <property type="match status" value="1"/>
</dbReference>
<sequence>MAEEKRETPVCPAAGPFYTAEDEIDLYELFLVLWRRKGVVVFTFLIFVLAAALYAFLSPPVYRQTVLIKLPLNNMPLNNMPLLSANEAKEIVLSLENLLKEHDYNRLARFLKIKEDEAREIVEISPQTLRKSENLLKVSIETRNRELLPKISTQLVAFINENPYLREKIRVWEQTLDQKEHAISSRLASLEHLKNYILSEIQKGKLRLLGFNPLDLEGFILDLKQQLEIIKAQRELISGAELVVSGALPRRPAKPKRALILAVAGVSGLFVGVFLAFFREWWEEARRRYQEEAREKSIR</sequence>
<name>A0A6H1WR47_9BACT</name>
<dbReference type="EMBL" id="CP042909">
    <property type="protein sequence ID" value="QJA05616.1"/>
    <property type="molecule type" value="Genomic_DNA"/>
</dbReference>
<evidence type="ECO:0000256" key="5">
    <source>
        <dbReference type="ARBA" id="ARBA00023136"/>
    </source>
</evidence>
<evidence type="ECO:0000256" key="2">
    <source>
        <dbReference type="ARBA" id="ARBA00022475"/>
    </source>
</evidence>
<dbReference type="InterPro" id="IPR050445">
    <property type="entry name" value="Bact_polysacc_biosynth/exp"/>
</dbReference>
<evidence type="ECO:0000256" key="6">
    <source>
        <dbReference type="SAM" id="Phobius"/>
    </source>
</evidence>
<reference evidence="9 10" key="1">
    <citation type="submission" date="2019-08" db="EMBL/GenBank/DDBJ databases">
        <title>Complete genome sequence of Thermosulfurimonas marina SU872T, an anaerobic thermophilic chemolithoautotrophic bacterium isolated from a shallow marine hydrothermal vent.</title>
        <authorList>
            <person name="Allioux M."/>
            <person name="Jebbar M."/>
            <person name="Slobodkina G."/>
            <person name="Slobodkin A."/>
            <person name="Moalic Y."/>
            <person name="Frolova A."/>
            <person name="Shao Z."/>
            <person name="Alain K."/>
        </authorList>
    </citation>
    <scope>NUCLEOTIDE SEQUENCE [LARGE SCALE GENOMIC DNA]</scope>
    <source>
        <strain evidence="9 10">SU872</strain>
    </source>
</reference>
<evidence type="ECO:0000313" key="9">
    <source>
        <dbReference type="EMBL" id="QJA05616.1"/>
    </source>
</evidence>
<dbReference type="InterPro" id="IPR003856">
    <property type="entry name" value="LPS_length_determ_N"/>
</dbReference>
<evidence type="ECO:0000259" key="7">
    <source>
        <dbReference type="Pfam" id="PF02706"/>
    </source>
</evidence>
<dbReference type="KEGG" id="tmai:FVE67_01855"/>
<comment type="subcellular location">
    <subcellularLocation>
        <location evidence="1">Cell membrane</location>
        <topology evidence="1">Multi-pass membrane protein</topology>
    </subcellularLocation>
</comment>
<keyword evidence="2" id="KW-1003">Cell membrane</keyword>
<keyword evidence="4 6" id="KW-1133">Transmembrane helix</keyword>
<dbReference type="Pfam" id="PF02706">
    <property type="entry name" value="Wzz"/>
    <property type="match status" value="1"/>
</dbReference>
<evidence type="ECO:0000313" key="10">
    <source>
        <dbReference type="Proteomes" id="UP000501253"/>
    </source>
</evidence>
<feature type="transmembrane region" description="Helical" evidence="6">
    <location>
        <begin position="258"/>
        <end position="278"/>
    </location>
</feature>
<keyword evidence="10" id="KW-1185">Reference proteome</keyword>
<keyword evidence="3 6" id="KW-0812">Transmembrane</keyword>
<proteinExistence type="predicted"/>
<dbReference type="PANTHER" id="PTHR32309:SF13">
    <property type="entry name" value="FERRIC ENTEROBACTIN TRANSPORT PROTEIN FEPE"/>
    <property type="match status" value="1"/>
</dbReference>
<feature type="domain" description="Tyrosine-protein kinase G-rich" evidence="8">
    <location>
        <begin position="223"/>
        <end position="280"/>
    </location>
</feature>
<dbReference type="Pfam" id="PF13807">
    <property type="entry name" value="GNVR"/>
    <property type="match status" value="1"/>
</dbReference>
<evidence type="ECO:0008006" key="11">
    <source>
        <dbReference type="Google" id="ProtNLM"/>
    </source>
</evidence>
<organism evidence="9 10">
    <name type="scientific">Thermosulfurimonas marina</name>
    <dbReference type="NCBI Taxonomy" id="2047767"/>
    <lineage>
        <taxon>Bacteria</taxon>
        <taxon>Pseudomonadati</taxon>
        <taxon>Thermodesulfobacteriota</taxon>
        <taxon>Thermodesulfobacteria</taxon>
        <taxon>Thermodesulfobacteriales</taxon>
        <taxon>Thermodesulfobacteriaceae</taxon>
        <taxon>Thermosulfurimonas</taxon>
    </lineage>
</organism>